<dbReference type="Proteomes" id="UP000245535">
    <property type="component" value="Unassembled WGS sequence"/>
</dbReference>
<keyword evidence="3" id="KW-1185">Reference proteome</keyword>
<dbReference type="GO" id="GO:0110154">
    <property type="term" value="P:RNA decapping"/>
    <property type="evidence" value="ECO:0007669"/>
    <property type="project" value="TreeGrafter"/>
</dbReference>
<dbReference type="GO" id="GO:0005737">
    <property type="term" value="C:cytoplasm"/>
    <property type="evidence" value="ECO:0007669"/>
    <property type="project" value="TreeGrafter"/>
</dbReference>
<sequence>MKKYPLTYNIPSTSDSGKRWAISDLHGCLMTFDKLLDEIHFKTQDQLFLLGDLIDRGPDSKGLLNRIIELKESGYQIHCLRGNHEEMLLDHVYNYSSTLREYALIHGVLPLLDENEQIPSRFLNFFEELPYYFELDNAYLVHAGFNFEIDDPLSDTNAMIWTRELPSSSNWLNGKKLIHGHTPTTLRRIQQQLKNNDQIINIDNGCVFDGMREDMGAMLALNLNDYELLIMKNVVHA</sequence>
<dbReference type="RefSeq" id="WP_109616084.1">
    <property type="nucleotide sequence ID" value="NZ_QGDO01000001.1"/>
</dbReference>
<dbReference type="InterPro" id="IPR050126">
    <property type="entry name" value="Ap4A_hydrolase"/>
</dbReference>
<evidence type="ECO:0000313" key="2">
    <source>
        <dbReference type="EMBL" id="PWJ44601.1"/>
    </source>
</evidence>
<proteinExistence type="predicted"/>
<gene>
    <name evidence="2" type="ORF">BC781_101972</name>
</gene>
<organism evidence="2 3">
    <name type="scientific">Sediminitomix flava</name>
    <dbReference type="NCBI Taxonomy" id="379075"/>
    <lineage>
        <taxon>Bacteria</taxon>
        <taxon>Pseudomonadati</taxon>
        <taxon>Bacteroidota</taxon>
        <taxon>Cytophagia</taxon>
        <taxon>Cytophagales</taxon>
        <taxon>Flammeovirgaceae</taxon>
        <taxon>Sediminitomix</taxon>
    </lineage>
</organism>
<feature type="domain" description="Serine/threonine specific protein phosphatases" evidence="1">
    <location>
        <begin position="80"/>
        <end position="85"/>
    </location>
</feature>
<dbReference type="PROSITE" id="PS00125">
    <property type="entry name" value="SER_THR_PHOSPHATASE"/>
    <property type="match status" value="1"/>
</dbReference>
<dbReference type="GO" id="GO:0016791">
    <property type="term" value="F:phosphatase activity"/>
    <property type="evidence" value="ECO:0007669"/>
    <property type="project" value="TreeGrafter"/>
</dbReference>
<dbReference type="InterPro" id="IPR029052">
    <property type="entry name" value="Metallo-depent_PP-like"/>
</dbReference>
<evidence type="ECO:0000259" key="1">
    <source>
        <dbReference type="PROSITE" id="PS00125"/>
    </source>
</evidence>
<dbReference type="Gene3D" id="3.60.21.10">
    <property type="match status" value="1"/>
</dbReference>
<dbReference type="SUPFAM" id="SSF56300">
    <property type="entry name" value="Metallo-dependent phosphatases"/>
    <property type="match status" value="1"/>
</dbReference>
<dbReference type="PANTHER" id="PTHR42850:SF4">
    <property type="entry name" value="ZINC-DEPENDENT ENDOPOLYPHOSPHATASE"/>
    <property type="match status" value="1"/>
</dbReference>
<evidence type="ECO:0000313" key="3">
    <source>
        <dbReference type="Proteomes" id="UP000245535"/>
    </source>
</evidence>
<dbReference type="PANTHER" id="PTHR42850">
    <property type="entry name" value="METALLOPHOSPHOESTERASE"/>
    <property type="match status" value="1"/>
</dbReference>
<dbReference type="Pfam" id="PF00149">
    <property type="entry name" value="Metallophos"/>
    <property type="match status" value="1"/>
</dbReference>
<name>A0A315ZGG4_SEDFL</name>
<dbReference type="AlphaFoldDB" id="A0A315ZGG4"/>
<reference evidence="2 3" key="1">
    <citation type="submission" date="2018-03" db="EMBL/GenBank/DDBJ databases">
        <title>Genomic Encyclopedia of Archaeal and Bacterial Type Strains, Phase II (KMG-II): from individual species to whole genera.</title>
        <authorList>
            <person name="Goeker M."/>
        </authorList>
    </citation>
    <scope>NUCLEOTIDE SEQUENCE [LARGE SCALE GENOMIC DNA]</scope>
    <source>
        <strain evidence="2 3">DSM 28229</strain>
    </source>
</reference>
<accession>A0A315ZGG4</accession>
<dbReference type="CDD" id="cd00144">
    <property type="entry name" value="MPP_PPP_family"/>
    <property type="match status" value="1"/>
</dbReference>
<dbReference type="OrthoDB" id="9808081at2"/>
<dbReference type="EMBL" id="QGDO01000001">
    <property type="protein sequence ID" value="PWJ44601.1"/>
    <property type="molecule type" value="Genomic_DNA"/>
</dbReference>
<dbReference type="InterPro" id="IPR004843">
    <property type="entry name" value="Calcineurin-like_PHP"/>
</dbReference>
<dbReference type="GO" id="GO:0008803">
    <property type="term" value="F:bis(5'-nucleosyl)-tetraphosphatase (symmetrical) activity"/>
    <property type="evidence" value="ECO:0007669"/>
    <property type="project" value="TreeGrafter"/>
</dbReference>
<comment type="caution">
    <text evidence="2">The sequence shown here is derived from an EMBL/GenBank/DDBJ whole genome shotgun (WGS) entry which is preliminary data.</text>
</comment>
<protein>
    <submittedName>
        <fullName evidence="2">Serine/threonine protein phosphatase 1</fullName>
    </submittedName>
</protein>
<dbReference type="InterPro" id="IPR006186">
    <property type="entry name" value="Ser/Thr-sp_prot-phosphatase"/>
</dbReference>